<dbReference type="EMBL" id="CAJNOU010000068">
    <property type="protein sequence ID" value="CAF0845453.1"/>
    <property type="molecule type" value="Genomic_DNA"/>
</dbReference>
<reference evidence="3" key="1">
    <citation type="submission" date="2021-02" db="EMBL/GenBank/DDBJ databases">
        <authorList>
            <person name="Nowell W R."/>
        </authorList>
    </citation>
    <scope>NUCLEOTIDE SEQUENCE</scope>
</reference>
<evidence type="ECO:0000313" key="3">
    <source>
        <dbReference type="EMBL" id="CAF0845453.1"/>
    </source>
</evidence>
<dbReference type="EMBL" id="CAJNOH010000187">
    <property type="protein sequence ID" value="CAF0934657.1"/>
    <property type="molecule type" value="Genomic_DNA"/>
</dbReference>
<accession>A0A813W2M0</accession>
<feature type="compositionally biased region" description="Polar residues" evidence="1">
    <location>
        <begin position="89"/>
        <end position="100"/>
    </location>
</feature>
<comment type="caution">
    <text evidence="3">The sequence shown here is derived from an EMBL/GenBank/DDBJ whole genome shotgun (WGS) entry which is preliminary data.</text>
</comment>
<dbReference type="Proteomes" id="UP000663874">
    <property type="component" value="Unassembled WGS sequence"/>
</dbReference>
<dbReference type="Proteomes" id="UP000663882">
    <property type="component" value="Unassembled WGS sequence"/>
</dbReference>
<evidence type="ECO:0000313" key="6">
    <source>
        <dbReference type="EMBL" id="CAF4023610.1"/>
    </source>
</evidence>
<evidence type="ECO:0000313" key="2">
    <source>
        <dbReference type="EMBL" id="CAF0779810.1"/>
    </source>
</evidence>
<proteinExistence type="predicted"/>
<evidence type="ECO:0000313" key="5">
    <source>
        <dbReference type="EMBL" id="CAF0955299.1"/>
    </source>
</evidence>
<name>A0A813W2M0_9BILA</name>
<dbReference type="Proteomes" id="UP000663870">
    <property type="component" value="Unassembled WGS sequence"/>
</dbReference>
<dbReference type="Proteomes" id="UP000663854">
    <property type="component" value="Unassembled WGS sequence"/>
</dbReference>
<organism evidence="3 8">
    <name type="scientific">Rotaria sordida</name>
    <dbReference type="NCBI Taxonomy" id="392033"/>
    <lineage>
        <taxon>Eukaryota</taxon>
        <taxon>Metazoa</taxon>
        <taxon>Spiralia</taxon>
        <taxon>Gnathifera</taxon>
        <taxon>Rotifera</taxon>
        <taxon>Eurotatoria</taxon>
        <taxon>Bdelloidea</taxon>
        <taxon>Philodinida</taxon>
        <taxon>Philodinidae</taxon>
        <taxon>Rotaria</taxon>
    </lineage>
</organism>
<gene>
    <name evidence="6" type="ORF">FNK824_LOCUS27223</name>
    <name evidence="5" type="ORF">JXQ802_LOCUS11905</name>
    <name evidence="4" type="ORF">PYM288_LOCUS11247</name>
    <name evidence="2" type="ORF">RFH988_LOCUS2833</name>
    <name evidence="3" type="ORF">SEV965_LOCUS2831</name>
</gene>
<keyword evidence="7" id="KW-1185">Reference proteome</keyword>
<dbReference type="Proteomes" id="UP000663889">
    <property type="component" value="Unassembled WGS sequence"/>
</dbReference>
<evidence type="ECO:0000256" key="1">
    <source>
        <dbReference type="SAM" id="MobiDB-lite"/>
    </source>
</evidence>
<evidence type="ECO:0000313" key="4">
    <source>
        <dbReference type="EMBL" id="CAF0934657.1"/>
    </source>
</evidence>
<feature type="region of interest" description="Disordered" evidence="1">
    <location>
        <begin position="49"/>
        <end position="100"/>
    </location>
</feature>
<dbReference type="EMBL" id="CAJNOL010000240">
    <property type="protein sequence ID" value="CAF0955299.1"/>
    <property type="molecule type" value="Genomic_DNA"/>
</dbReference>
<dbReference type="EMBL" id="CAJNOO010000063">
    <property type="protein sequence ID" value="CAF0779810.1"/>
    <property type="molecule type" value="Genomic_DNA"/>
</dbReference>
<feature type="compositionally biased region" description="Low complexity" evidence="1">
    <location>
        <begin position="62"/>
        <end position="85"/>
    </location>
</feature>
<dbReference type="OrthoDB" id="10043380at2759"/>
<dbReference type="AlphaFoldDB" id="A0A813W2M0"/>
<dbReference type="EMBL" id="CAJOBE010006994">
    <property type="protein sequence ID" value="CAF4023610.1"/>
    <property type="molecule type" value="Genomic_DNA"/>
</dbReference>
<evidence type="ECO:0000313" key="7">
    <source>
        <dbReference type="Proteomes" id="UP000663870"/>
    </source>
</evidence>
<protein>
    <submittedName>
        <fullName evidence="3">Uncharacterized protein</fullName>
    </submittedName>
</protein>
<sequence length="303" mass="35032">MHNCSNVQNQSQNSLTKKHRSNDVFHMNHNNLIDSQIHHDPNSNVTFHQKIQKHHHVPPPVSSNMQLVNSSSSSVRRVHSSNDSVTPHHPQQSKDIPTFDGTRTSTTFLTSSHPNANDSPIAQNDHHVNNVGQQNYHHQQTLITNELTRYALTRKYIYDISNFPPLPTAQVLTNNPMMIKLDDLMTKMSEIKDQISNVALKYEKFEQFILEKNQNDKRIEEHLDTVTKNTVALKKDVVQHSLSVERHENLFMKVLLPIFEDLFTVICTQNQDKKGNPLDADLKYKLERYRVQMKKASEGKLFF</sequence>
<evidence type="ECO:0000313" key="8">
    <source>
        <dbReference type="Proteomes" id="UP000663889"/>
    </source>
</evidence>